<dbReference type="Gene3D" id="2.160.20.10">
    <property type="entry name" value="Single-stranded right-handed beta-helix, Pectin lyase-like"/>
    <property type="match status" value="1"/>
</dbReference>
<dbReference type="Pfam" id="PF08757">
    <property type="entry name" value="CotH"/>
    <property type="match status" value="1"/>
</dbReference>
<sequence>MPVVVVGGVWLYNSVDRFYTYKVRYEPGPDSADLDLASIGRYEIDRLLQKLRAYSSNYRPGANSGLRIIHLFITEPNIAQLESHMPQSGFEYVKGGIVLDGALKKIKVKYRGDTHYRWAWDKKSIRIKTSKSYLVDDLRSINLISPRTAEQLNNFLSYRLAKNMGLLAPKTDLVRLYINGEDKGVYILVEQVKELTLRNNGWMPGDIYRGEIIGKDQFRQSGINNLFDSSSVWDKVAVNNHYADDFNLPLETLLKLVNRNEKYQSQLQLANLMDMEAWGRFSAYESLTQSKHADNSHNWRLYYDSWRGKFMPVVWDTMGWYEPMRGAQILPEIITNRLTEALFKNGNFIRSRSRALKEFFDSGSDTLFMRMVSESIKTMESEVLSDPLLYPANSSFVQHRMRQLQKVIGNVLEYNKLLLRKSHVSDDSVASYRYADNVLELSVRGKHPLETLKLEFFEDLGSDLQIQAEFKDTSSEHLVDLTEFADIYENFLDLNPGFLSNLTLKRIGNGLSILDSSPGDYRVYFSGLGKDLKLKSVALQRADSWIPVEPVDVLKLGSFSSLHAPVSYPEVESETIWSGDILLDGYQTLNSHLTIKSGTTVRFTPGATLVLKGQLTAIGTPERPIRFLPLAENQDPWGSVVLMGHGADGSTLTNCEMAGGSGLKGDLFEYSAMFSIHDVDDVSISDCVFRDNQIVDDMVHAVYAKIYLDHVTFRNAVSDALDLDICEAEIKNSQFDSSLNDGVDLMSTRATIVGSVFRNNGDKGISVGENSHLVGINNILERNAIGIQSKDRSTAVLFNHALIKNKIALSAYKKNWRYGDGGEIFIAKSRIVGDGIIDVVDKHSFIQLFDSYLSISGLEKTSQLDIFAVDSRTEFVASESRMFPKSDIGGTNLDNAIQTISQELLDQVKSSIRGVTFDGQ</sequence>
<dbReference type="InterPro" id="IPR014867">
    <property type="entry name" value="Spore_coat_CotH_CotH2/3/7"/>
</dbReference>
<reference evidence="2" key="1">
    <citation type="submission" date="2018-05" db="EMBL/GenBank/DDBJ databases">
        <authorList>
            <person name="Lanie J.A."/>
            <person name="Ng W.-L."/>
            <person name="Kazmierczak K.M."/>
            <person name="Andrzejewski T.M."/>
            <person name="Davidsen T.M."/>
            <person name="Wayne K.J."/>
            <person name="Tettelin H."/>
            <person name="Glass J.I."/>
            <person name="Rusch D."/>
            <person name="Podicherti R."/>
            <person name="Tsui H.-C.T."/>
            <person name="Winkler M.E."/>
        </authorList>
    </citation>
    <scope>NUCLEOTIDE SEQUENCE</scope>
</reference>
<accession>A0A381SLE9</accession>
<dbReference type="SUPFAM" id="SSF51126">
    <property type="entry name" value="Pectin lyase-like"/>
    <property type="match status" value="1"/>
</dbReference>
<name>A0A381SLE9_9ZZZZ</name>
<dbReference type="InterPro" id="IPR039448">
    <property type="entry name" value="Beta_helix"/>
</dbReference>
<evidence type="ECO:0000259" key="1">
    <source>
        <dbReference type="Pfam" id="PF13229"/>
    </source>
</evidence>
<dbReference type="AlphaFoldDB" id="A0A381SLE9"/>
<gene>
    <name evidence="2" type="ORF">METZ01_LOCUS57670</name>
</gene>
<dbReference type="InterPro" id="IPR012334">
    <property type="entry name" value="Pectin_lyas_fold"/>
</dbReference>
<dbReference type="Pfam" id="PF13229">
    <property type="entry name" value="Beta_helix"/>
    <property type="match status" value="1"/>
</dbReference>
<dbReference type="PANTHER" id="PTHR40050">
    <property type="entry name" value="INNER SPORE COAT PROTEIN H"/>
    <property type="match status" value="1"/>
</dbReference>
<feature type="domain" description="Right handed beta helix" evidence="1">
    <location>
        <begin position="708"/>
        <end position="797"/>
    </location>
</feature>
<dbReference type="InterPro" id="IPR011050">
    <property type="entry name" value="Pectin_lyase_fold/virulence"/>
</dbReference>
<dbReference type="PANTHER" id="PTHR40050:SF1">
    <property type="entry name" value="INNER SPORE COAT PROTEIN H"/>
    <property type="match status" value="1"/>
</dbReference>
<protein>
    <recommendedName>
        <fullName evidence="1">Right handed beta helix domain-containing protein</fullName>
    </recommendedName>
</protein>
<dbReference type="EMBL" id="UINC01003267">
    <property type="protein sequence ID" value="SVA04816.1"/>
    <property type="molecule type" value="Genomic_DNA"/>
</dbReference>
<organism evidence="2">
    <name type="scientific">marine metagenome</name>
    <dbReference type="NCBI Taxonomy" id="408172"/>
    <lineage>
        <taxon>unclassified sequences</taxon>
        <taxon>metagenomes</taxon>
        <taxon>ecological metagenomes</taxon>
    </lineage>
</organism>
<proteinExistence type="predicted"/>
<evidence type="ECO:0000313" key="2">
    <source>
        <dbReference type="EMBL" id="SVA04816.1"/>
    </source>
</evidence>